<evidence type="ECO:0008006" key="4">
    <source>
        <dbReference type="Google" id="ProtNLM"/>
    </source>
</evidence>
<dbReference type="RefSeq" id="WP_069381348.1">
    <property type="nucleotide sequence ID" value="NZ_CP017141.1"/>
</dbReference>
<name>A0A1D7QLY8_9SPHI</name>
<dbReference type="OrthoDB" id="891773at2"/>
<gene>
    <name evidence="2" type="ORF">BFS30_22515</name>
</gene>
<dbReference type="KEGG" id="psty:BFS30_22515"/>
<reference evidence="2 3" key="1">
    <citation type="submission" date="2016-08" db="EMBL/GenBank/DDBJ databases">
        <authorList>
            <person name="Seilhamer J.J."/>
        </authorList>
    </citation>
    <scope>NUCLEOTIDE SEQUENCE [LARGE SCALE GENOMIC DNA]</scope>
    <source>
        <strain evidence="2 3">DX4</strain>
    </source>
</reference>
<organism evidence="2 3">
    <name type="scientific">Pedobacter steynii</name>
    <dbReference type="NCBI Taxonomy" id="430522"/>
    <lineage>
        <taxon>Bacteria</taxon>
        <taxon>Pseudomonadati</taxon>
        <taxon>Bacteroidota</taxon>
        <taxon>Sphingobacteriia</taxon>
        <taxon>Sphingobacteriales</taxon>
        <taxon>Sphingobacteriaceae</taxon>
        <taxon>Pedobacter</taxon>
    </lineage>
</organism>
<evidence type="ECO:0000313" key="2">
    <source>
        <dbReference type="EMBL" id="AOM79686.1"/>
    </source>
</evidence>
<feature type="chain" id="PRO_5009098838" description="Type IX secretion system membrane protein, PorP/SprF family" evidence="1">
    <location>
        <begin position="23"/>
        <end position="295"/>
    </location>
</feature>
<evidence type="ECO:0000313" key="3">
    <source>
        <dbReference type="Proteomes" id="UP000094313"/>
    </source>
</evidence>
<dbReference type="Proteomes" id="UP000094313">
    <property type="component" value="Chromosome"/>
</dbReference>
<dbReference type="NCBIfam" id="TIGR03519">
    <property type="entry name" value="T9SS_PorP_fam"/>
    <property type="match status" value="1"/>
</dbReference>
<accession>A0A1D7QLY8</accession>
<sequence length="295" mass="32360">MKIIHKTCLVVAFMAAISSAKAQLNPLSAQYYTNQYVINPAFAGYNGGIKINGSYRKLWDNVPGAPVTQSLTADYGFKRVGIGITVNNESAGLQRQTRVLGSYAYHLKLNQDGDALHFGLSIGFLSQRLEETDIHGNPSDPLIGQYNNRKTHLDGDFGIAYTSNRLTVQAALPNLKDALKKETVKVADQQTFYSALSYRFQVTKGAEGIDAEPKVAYRGVKGYDNIWDAGVQVGIANRQVFAMVMYHSSESATFGLGMDFRNKYMISGSYTTQTSALSAYTNGSFELNLRLSLGQ</sequence>
<feature type="signal peptide" evidence="1">
    <location>
        <begin position="1"/>
        <end position="22"/>
    </location>
</feature>
<keyword evidence="1" id="KW-0732">Signal</keyword>
<proteinExistence type="predicted"/>
<dbReference type="AlphaFoldDB" id="A0A1D7QLY8"/>
<keyword evidence="3" id="KW-1185">Reference proteome</keyword>
<evidence type="ECO:0000256" key="1">
    <source>
        <dbReference type="SAM" id="SignalP"/>
    </source>
</evidence>
<protein>
    <recommendedName>
        <fullName evidence="4">Type IX secretion system membrane protein, PorP/SprF family</fullName>
    </recommendedName>
</protein>
<dbReference type="EMBL" id="CP017141">
    <property type="protein sequence ID" value="AOM79686.1"/>
    <property type="molecule type" value="Genomic_DNA"/>
</dbReference>
<dbReference type="Pfam" id="PF11751">
    <property type="entry name" value="PorP_SprF"/>
    <property type="match status" value="1"/>
</dbReference>
<dbReference type="InterPro" id="IPR019861">
    <property type="entry name" value="PorP/SprF_Bacteroidetes"/>
</dbReference>